<evidence type="ECO:0000256" key="1">
    <source>
        <dbReference type="ARBA" id="ARBA00008954"/>
    </source>
</evidence>
<comment type="caution">
    <text evidence="2">The sequence shown here is derived from an EMBL/GenBank/DDBJ whole genome shotgun (WGS) entry which is preliminary data.</text>
</comment>
<dbReference type="SUPFAM" id="SSF53383">
    <property type="entry name" value="PLP-dependent transferases"/>
    <property type="match status" value="1"/>
</dbReference>
<evidence type="ECO:0000313" key="3">
    <source>
        <dbReference type="Proteomes" id="UP001157017"/>
    </source>
</evidence>
<sequence>MRGLGVFWALELVRDRTTREPLVPYNASGPAAQVTADLVAACKRRGVLPAVNMNRLHVVPPCTIADDEVRLGLAILDDALGEIEAAHGIGRAH</sequence>
<evidence type="ECO:0008006" key="4">
    <source>
        <dbReference type="Google" id="ProtNLM"/>
    </source>
</evidence>
<reference evidence="3" key="1">
    <citation type="journal article" date="2019" name="Int. J. Syst. Evol. Microbiol.">
        <title>The Global Catalogue of Microorganisms (GCM) 10K type strain sequencing project: providing services to taxonomists for standard genome sequencing and annotation.</title>
        <authorList>
            <consortium name="The Broad Institute Genomics Platform"/>
            <consortium name="The Broad Institute Genome Sequencing Center for Infectious Disease"/>
            <person name="Wu L."/>
            <person name="Ma J."/>
        </authorList>
    </citation>
    <scope>NUCLEOTIDE SEQUENCE [LARGE SCALE GENOMIC DNA]</scope>
    <source>
        <strain evidence="3">NBRC 108730</strain>
    </source>
</reference>
<evidence type="ECO:0000313" key="2">
    <source>
        <dbReference type="EMBL" id="GMA87364.1"/>
    </source>
</evidence>
<keyword evidence="3" id="KW-1185">Reference proteome</keyword>
<proteinExistence type="inferred from homology"/>
<comment type="similarity">
    <text evidence="1">Belongs to the class-III pyridoxal-phosphate-dependent aminotransferase family.</text>
</comment>
<gene>
    <name evidence="2" type="ORF">GCM10025868_26140</name>
</gene>
<protein>
    <recommendedName>
        <fullName evidence="4">Aminotransferase class III-fold pyridoxal phosphate-dependent enzyme</fullName>
    </recommendedName>
</protein>
<accession>A0ABQ6JJQ9</accession>
<dbReference type="Gene3D" id="3.90.1150.10">
    <property type="entry name" value="Aspartate Aminotransferase, domain 1"/>
    <property type="match status" value="1"/>
</dbReference>
<dbReference type="PANTHER" id="PTHR43094">
    <property type="entry name" value="AMINOTRANSFERASE"/>
    <property type="match status" value="1"/>
</dbReference>
<dbReference type="PANTHER" id="PTHR43094:SF1">
    <property type="entry name" value="AMINOTRANSFERASE CLASS-III"/>
    <property type="match status" value="1"/>
</dbReference>
<dbReference type="InterPro" id="IPR015424">
    <property type="entry name" value="PyrdxlP-dep_Trfase"/>
</dbReference>
<name>A0ABQ6JJQ9_9ACTN</name>
<dbReference type="InterPro" id="IPR015422">
    <property type="entry name" value="PyrdxlP-dep_Trfase_small"/>
</dbReference>
<dbReference type="Proteomes" id="UP001157017">
    <property type="component" value="Unassembled WGS sequence"/>
</dbReference>
<dbReference type="EMBL" id="BSUZ01000001">
    <property type="protein sequence ID" value="GMA87364.1"/>
    <property type="molecule type" value="Genomic_DNA"/>
</dbReference>
<organism evidence="2 3">
    <name type="scientific">Angustibacter aerolatus</name>
    <dbReference type="NCBI Taxonomy" id="1162965"/>
    <lineage>
        <taxon>Bacteria</taxon>
        <taxon>Bacillati</taxon>
        <taxon>Actinomycetota</taxon>
        <taxon>Actinomycetes</taxon>
        <taxon>Kineosporiales</taxon>
        <taxon>Kineosporiaceae</taxon>
    </lineage>
</organism>